<dbReference type="InterPro" id="IPR002110">
    <property type="entry name" value="Ankyrin_rpt"/>
</dbReference>
<keyword evidence="2 3" id="KW-0040">ANK repeat</keyword>
<dbReference type="InterPro" id="IPR051070">
    <property type="entry name" value="NF-kappa-B_inhibitor"/>
</dbReference>
<dbReference type="Pfam" id="PF12796">
    <property type="entry name" value="Ank_2"/>
    <property type="match status" value="1"/>
</dbReference>
<feature type="region of interest" description="Disordered" evidence="5">
    <location>
        <begin position="1"/>
        <end position="50"/>
    </location>
</feature>
<dbReference type="PROSITE" id="PS50225">
    <property type="entry name" value="SOCS"/>
    <property type="match status" value="1"/>
</dbReference>
<dbReference type="PANTHER" id="PTHR46680:SF3">
    <property type="entry name" value="NF-KAPPA-B INHIBITOR CACTUS"/>
    <property type="match status" value="1"/>
</dbReference>
<keyword evidence="1" id="KW-0677">Repeat</keyword>
<evidence type="ECO:0000256" key="5">
    <source>
        <dbReference type="SAM" id="MobiDB-lite"/>
    </source>
</evidence>
<feature type="compositionally biased region" description="Polar residues" evidence="5">
    <location>
        <begin position="114"/>
        <end position="134"/>
    </location>
</feature>
<gene>
    <name evidence="7" type="ORF">BaRGS_00025712</name>
</gene>
<evidence type="ECO:0000313" key="7">
    <source>
        <dbReference type="EMBL" id="KAK7483049.1"/>
    </source>
</evidence>
<dbReference type="Gene3D" id="1.25.40.20">
    <property type="entry name" value="Ankyrin repeat-containing domain"/>
    <property type="match status" value="1"/>
</dbReference>
<dbReference type="EMBL" id="JACVVK020000234">
    <property type="protein sequence ID" value="KAK7483049.1"/>
    <property type="molecule type" value="Genomic_DNA"/>
</dbReference>
<comment type="caution">
    <text evidence="7">The sequence shown here is derived from an EMBL/GenBank/DDBJ whole genome shotgun (WGS) entry which is preliminary data.</text>
</comment>
<feature type="compositionally biased region" description="Low complexity" evidence="5">
    <location>
        <begin position="974"/>
        <end position="984"/>
    </location>
</feature>
<dbReference type="Pfam" id="PF07525">
    <property type="entry name" value="SOCS_box"/>
    <property type="match status" value="1"/>
</dbReference>
<dbReference type="SUPFAM" id="SSF48403">
    <property type="entry name" value="Ankyrin repeat"/>
    <property type="match status" value="1"/>
</dbReference>
<organism evidence="7 8">
    <name type="scientific">Batillaria attramentaria</name>
    <dbReference type="NCBI Taxonomy" id="370345"/>
    <lineage>
        <taxon>Eukaryota</taxon>
        <taxon>Metazoa</taxon>
        <taxon>Spiralia</taxon>
        <taxon>Lophotrochozoa</taxon>
        <taxon>Mollusca</taxon>
        <taxon>Gastropoda</taxon>
        <taxon>Caenogastropoda</taxon>
        <taxon>Sorbeoconcha</taxon>
        <taxon>Cerithioidea</taxon>
        <taxon>Batillariidae</taxon>
        <taxon>Batillaria</taxon>
    </lineage>
</organism>
<dbReference type="SUPFAM" id="SSF158235">
    <property type="entry name" value="SOCS box-like"/>
    <property type="match status" value="1"/>
</dbReference>
<feature type="region of interest" description="Disordered" evidence="5">
    <location>
        <begin position="969"/>
        <end position="1003"/>
    </location>
</feature>
<dbReference type="Proteomes" id="UP001519460">
    <property type="component" value="Unassembled WGS sequence"/>
</dbReference>
<dbReference type="PROSITE" id="PS50297">
    <property type="entry name" value="ANK_REP_REGION"/>
    <property type="match status" value="2"/>
</dbReference>
<feature type="compositionally biased region" description="Polar residues" evidence="5">
    <location>
        <begin position="146"/>
        <end position="160"/>
    </location>
</feature>
<dbReference type="Gene3D" id="1.10.750.20">
    <property type="entry name" value="SOCS box"/>
    <property type="match status" value="1"/>
</dbReference>
<evidence type="ECO:0000259" key="6">
    <source>
        <dbReference type="PROSITE" id="PS50225"/>
    </source>
</evidence>
<sequence>MPTHQGPLNVDRETGESVGSSISSVPDERLHNPQASNASAQLYDEDSNSKDFPKCDKGCLHRTFFILENLTSTDNASEHSTATEKTGNAMQGFRIHSKTGMPRHSSDTDIRASESVNDRTSCASRSSSVGSQTDPPQPRRQPVITAKTSKSIKRTASSLVISAHRRRSVKSGSVSSTDGEPQIEPSPAKVPKLGPQSQKKDREAWAKYQKETAQQKADLQVSSKTQVSLKNAVQQSPPLPQVYMRQVRKQLKRLVTQHEWEKALELIERRFQTIIGVHDRVLDEVMQEAVQQEQWQAVEQLIELHVARHLLCKVFSEAFKKDQWSWVRKTMLMNSRDLKLNTAALQEAVKVAEEELQVLELLRDLNVECHADESFFEALEKRFWHAASVMVSKQFVTQEQCREACEIVLLEAVGHYKDNQKSGRSAGKGDAETGRLKSDQKRCTDMWSFLYLLAQLRITREPIQDYITQALASNDWMFAKKLAYLLPAESDDGQLPVLFTEAMRRDDWPYVVSRLSPSIQHNESILHAAVARGAWNYAVQIVGKTQKAVQDAVSRWSKLDAVLFLQQCCDDDVMSSAFKMSVRNGDWEYVALLAHPSVKDEYRLVALQEVISQWARVFFRLLMQGKGDSPREDNSECVFTTTPVRNSGSFATRTSSSGYFCWSSSSPPETPFNFSALPANSNDPAFLLKQADATAFNIDLLHVSHCQDTPLLSEKSRPESVCSLDDVFLPEEAGPSLHQYEWKDIRQNGQYLYTLVQLTRCLSKAQGSTLSSQHRELLKDTITRWAQAVKDLLQNTYLANSFSIDDVCCNLLYSVEKKMELMATSTDATSETAWASVPILVTQTINANLAQFALDHTLASKRWDIIQDVLLFALESFTENGRRLIFKQALEDNQWDTVQSLAEFDLYTDQVREAVAAAMKAHQNDLVLFLLDLQQLSLEEIQDVFLQAVSTTQWDLVLPLLERGATTDNLFKDSSTTSSSATQQLEEELSNSISGQQEQPNDATQRFPTHSMVLQLRNSGQLSDEEQWELLQEAVSQQKWHIVAQVIRKCKIGDHAAVHRKLFPEALDQRQWGVIRVLIQRGVKDVPQCYQAYALDLIQQGKWSIVGQVFLNSEEKDEETFSEVLSRAITKQEWSTVVLLIQSGLSEEQRTYLFQFATHTSNWKIVEQLTDKKDSVGYYLSEYAFDIAANQSNWELVCHYVQQGVDIDYQDRDGHTALHLAATQRDKDGVQKLMRLGPDVNIMNDNQITPMHLVAKMKSWDLVKLMIENGGNINLPDHKNITVLRYLLEAGQADILHLAVEQGCDVMADSVKGRTAIHVLLSAGYYRTVMKMVEQGADASATTAGRTLLHFAINQTTLSSMESCLSLCIDLGLSTHQPKVNDSHITRSESNTLADQLKNSPTWMALRNMSVPFKILWMLLESGSSSYFELQLLKSWKHLKEIASGSENGKQKVLYLTRAASNPHSLKHLCRLAISHQMGCKGDRKQRIASLPLPRQMKDYVSFSDVLSVVKYQGKRML</sequence>
<dbReference type="InterPro" id="IPR036770">
    <property type="entry name" value="Ankyrin_rpt-contain_sf"/>
</dbReference>
<feature type="repeat" description="ANK" evidence="3">
    <location>
        <begin position="1213"/>
        <end position="1245"/>
    </location>
</feature>
<feature type="region of interest" description="Disordered" evidence="5">
    <location>
        <begin position="75"/>
        <end position="220"/>
    </location>
</feature>
<reference evidence="7 8" key="1">
    <citation type="journal article" date="2023" name="Sci. Data">
        <title>Genome assembly of the Korean intertidal mud-creeper Batillaria attramentaria.</title>
        <authorList>
            <person name="Patra A.K."/>
            <person name="Ho P.T."/>
            <person name="Jun S."/>
            <person name="Lee S.J."/>
            <person name="Kim Y."/>
            <person name="Won Y.J."/>
        </authorList>
    </citation>
    <scope>NUCLEOTIDE SEQUENCE [LARGE SCALE GENOMIC DNA]</scope>
    <source>
        <strain evidence="7">Wonlab-2016</strain>
    </source>
</reference>
<feature type="compositionally biased region" description="Polar residues" evidence="5">
    <location>
        <begin position="991"/>
        <end position="1003"/>
    </location>
</feature>
<proteinExistence type="predicted"/>
<dbReference type="PROSITE" id="PS50088">
    <property type="entry name" value="ANK_REPEAT"/>
    <property type="match status" value="3"/>
</dbReference>
<keyword evidence="4" id="KW-0175">Coiled coil</keyword>
<feature type="domain" description="SOCS box" evidence="6">
    <location>
        <begin position="1461"/>
        <end position="1501"/>
    </location>
</feature>
<protein>
    <recommendedName>
        <fullName evidence="6">SOCS box domain-containing protein</fullName>
    </recommendedName>
</protein>
<feature type="coiled-coil region" evidence="4">
    <location>
        <begin position="335"/>
        <end position="362"/>
    </location>
</feature>
<keyword evidence="8" id="KW-1185">Reference proteome</keyword>
<evidence type="ECO:0000313" key="8">
    <source>
        <dbReference type="Proteomes" id="UP001519460"/>
    </source>
</evidence>
<evidence type="ECO:0000256" key="4">
    <source>
        <dbReference type="SAM" id="Coils"/>
    </source>
</evidence>
<dbReference type="PANTHER" id="PTHR46680">
    <property type="entry name" value="NF-KAPPA-B INHIBITOR ALPHA"/>
    <property type="match status" value="1"/>
</dbReference>
<name>A0ABD0K742_9CAEN</name>
<dbReference type="SMART" id="SM00253">
    <property type="entry name" value="SOCS"/>
    <property type="match status" value="1"/>
</dbReference>
<dbReference type="SMART" id="SM00248">
    <property type="entry name" value="ANK"/>
    <property type="match status" value="6"/>
</dbReference>
<dbReference type="SMART" id="SM00969">
    <property type="entry name" value="SOCS_box"/>
    <property type="match status" value="1"/>
</dbReference>
<evidence type="ECO:0000256" key="3">
    <source>
        <dbReference type="PROSITE-ProRule" id="PRU00023"/>
    </source>
</evidence>
<feature type="compositionally biased region" description="Polar residues" evidence="5">
    <location>
        <begin position="211"/>
        <end position="220"/>
    </location>
</feature>
<evidence type="ECO:0000256" key="2">
    <source>
        <dbReference type="ARBA" id="ARBA00023043"/>
    </source>
</evidence>
<dbReference type="InterPro" id="IPR036036">
    <property type="entry name" value="SOCS_box-like_dom_sf"/>
</dbReference>
<dbReference type="InterPro" id="IPR001496">
    <property type="entry name" value="SOCS_box"/>
</dbReference>
<feature type="repeat" description="ANK" evidence="3">
    <location>
        <begin position="1312"/>
        <end position="1344"/>
    </location>
</feature>
<feature type="compositionally biased region" description="Polar residues" evidence="5">
    <location>
        <begin position="75"/>
        <end position="89"/>
    </location>
</feature>
<accession>A0ABD0K742</accession>
<dbReference type="FunFam" id="1.10.750.20:FF:000001">
    <property type="entry name" value="Ankyrin repeat and SOCS box containing 1"/>
    <property type="match status" value="1"/>
</dbReference>
<feature type="repeat" description="ANK" evidence="3">
    <location>
        <begin position="1246"/>
        <end position="1278"/>
    </location>
</feature>
<dbReference type="CDD" id="cd03716">
    <property type="entry name" value="SOCS_ASB_like"/>
    <property type="match status" value="1"/>
</dbReference>
<evidence type="ECO:0000256" key="1">
    <source>
        <dbReference type="ARBA" id="ARBA00022737"/>
    </source>
</evidence>
<feature type="compositionally biased region" description="Basic and acidic residues" evidence="5">
    <location>
        <begin position="198"/>
        <end position="210"/>
    </location>
</feature>